<dbReference type="GO" id="GO:0034657">
    <property type="term" value="C:GID complex"/>
    <property type="evidence" value="ECO:0007669"/>
    <property type="project" value="TreeGrafter"/>
</dbReference>
<name>A0AAV7JG66_9METZ</name>
<protein>
    <submittedName>
        <fullName evidence="2">Protein RMD5-like protein A-like</fullName>
    </submittedName>
</protein>
<dbReference type="PANTHER" id="PTHR12170">
    <property type="entry name" value="MACROPHAGE ERYTHROBLAST ATTACHER-RELATED"/>
    <property type="match status" value="1"/>
</dbReference>
<accession>A0AAV7JG66</accession>
<organism evidence="2 3">
    <name type="scientific">Oopsacas minuta</name>
    <dbReference type="NCBI Taxonomy" id="111878"/>
    <lineage>
        <taxon>Eukaryota</taxon>
        <taxon>Metazoa</taxon>
        <taxon>Porifera</taxon>
        <taxon>Hexactinellida</taxon>
        <taxon>Hexasterophora</taxon>
        <taxon>Lyssacinosida</taxon>
        <taxon>Leucopsacidae</taxon>
        <taxon>Oopsacas</taxon>
    </lineage>
</organism>
<dbReference type="EMBL" id="JAKMXF010000337">
    <property type="protein sequence ID" value="KAI6647802.1"/>
    <property type="molecule type" value="Genomic_DNA"/>
</dbReference>
<dbReference type="Pfam" id="PF10607">
    <property type="entry name" value="CTLH"/>
    <property type="match status" value="1"/>
</dbReference>
<dbReference type="Proteomes" id="UP001165289">
    <property type="component" value="Unassembled WGS sequence"/>
</dbReference>
<keyword evidence="3" id="KW-1185">Reference proteome</keyword>
<dbReference type="GO" id="GO:0004842">
    <property type="term" value="F:ubiquitin-protein transferase activity"/>
    <property type="evidence" value="ECO:0007669"/>
    <property type="project" value="InterPro"/>
</dbReference>
<dbReference type="InterPro" id="IPR045098">
    <property type="entry name" value="Fyv10_fam"/>
</dbReference>
<evidence type="ECO:0000313" key="2">
    <source>
        <dbReference type="EMBL" id="KAI6647802.1"/>
    </source>
</evidence>
<dbReference type="InterPro" id="IPR013144">
    <property type="entry name" value="CRA_dom"/>
</dbReference>
<evidence type="ECO:0000259" key="1">
    <source>
        <dbReference type="PROSITE" id="PS50897"/>
    </source>
</evidence>
<dbReference type="GO" id="GO:0005634">
    <property type="term" value="C:nucleus"/>
    <property type="evidence" value="ECO:0007669"/>
    <property type="project" value="TreeGrafter"/>
</dbReference>
<dbReference type="SUPFAM" id="SSF57850">
    <property type="entry name" value="RING/U-box"/>
    <property type="match status" value="1"/>
</dbReference>
<gene>
    <name evidence="2" type="ORF">LOD99_8517</name>
</gene>
<feature type="domain" description="CTLH" evidence="1">
    <location>
        <begin position="1"/>
        <end position="52"/>
    </location>
</feature>
<dbReference type="SMART" id="SM00757">
    <property type="entry name" value="CRA"/>
    <property type="match status" value="1"/>
</dbReference>
<reference evidence="2 3" key="1">
    <citation type="journal article" date="2023" name="BMC Biol.">
        <title>The compact genome of the sponge Oopsacas minuta (Hexactinellida) is lacking key metazoan core genes.</title>
        <authorList>
            <person name="Santini S."/>
            <person name="Schenkelaars Q."/>
            <person name="Jourda C."/>
            <person name="Duchesne M."/>
            <person name="Belahbib H."/>
            <person name="Rocher C."/>
            <person name="Selva M."/>
            <person name="Riesgo A."/>
            <person name="Vervoort M."/>
            <person name="Leys S.P."/>
            <person name="Kodjabachian L."/>
            <person name="Le Bivic A."/>
            <person name="Borchiellini C."/>
            <person name="Claverie J.M."/>
            <person name="Renard E."/>
        </authorList>
    </citation>
    <scope>NUCLEOTIDE SEQUENCE [LARGE SCALE GENOMIC DNA]</scope>
    <source>
        <strain evidence="2">SPO-2</strain>
    </source>
</reference>
<evidence type="ECO:0000313" key="3">
    <source>
        <dbReference type="Proteomes" id="UP001165289"/>
    </source>
</evidence>
<proteinExistence type="predicted"/>
<dbReference type="InterPro" id="IPR024964">
    <property type="entry name" value="CTLH/CRA"/>
</dbReference>
<comment type="caution">
    <text evidence="2">The sequence shown here is derived from an EMBL/GenBank/DDBJ whole genome shotgun (WGS) entry which is preliminary data.</text>
</comment>
<dbReference type="PROSITE" id="PS50897">
    <property type="entry name" value="CTLH"/>
    <property type="match status" value="1"/>
</dbReference>
<dbReference type="GO" id="GO:0005737">
    <property type="term" value="C:cytoplasm"/>
    <property type="evidence" value="ECO:0007669"/>
    <property type="project" value="TreeGrafter"/>
</dbReference>
<sequence>MISDSILDKNVQPALGWCKQNQEALHKIDSKLELILFELQFLLFIMLGKVECAIQFANSMYHLVSSYPKHVQQVMGSVAYASFRFQESPYASFCTKTHWTGAAELFKREAFLLKNIPVSCPLSIAIDAGCFTIPYLYKMKIVIQQQEKYDVLSKYDELPIDIDLQPSLRFHSIFACPILRQQALDVGSQPVRLICGHLIGYESVKKIIGAHGQFKCPYCPLQMHESEIMHVYL</sequence>
<dbReference type="InterPro" id="IPR006595">
    <property type="entry name" value="CTLH_C"/>
</dbReference>
<dbReference type="PANTHER" id="PTHR12170:SF3">
    <property type="entry name" value="GH10162P"/>
    <property type="match status" value="1"/>
</dbReference>
<dbReference type="AlphaFoldDB" id="A0AAV7JG66"/>
<dbReference type="GO" id="GO:0043161">
    <property type="term" value="P:proteasome-mediated ubiquitin-dependent protein catabolic process"/>
    <property type="evidence" value="ECO:0007669"/>
    <property type="project" value="InterPro"/>
</dbReference>